<reference evidence="1 2" key="2">
    <citation type="submission" date="2015-10" db="EMBL/GenBank/DDBJ databases">
        <title>Draft Genome Sequence of Prosthecomicrobium hirschii ATCC 27832.</title>
        <authorList>
            <person name="Daniel J."/>
            <person name="Givan S.A."/>
            <person name="Brun Y.V."/>
            <person name="Brown P.J."/>
        </authorList>
    </citation>
    <scope>NUCLEOTIDE SEQUENCE [LARGE SCALE GENOMIC DNA]</scope>
    <source>
        <strain evidence="1 2">16</strain>
    </source>
</reference>
<dbReference type="AlphaFoldDB" id="A0A0P6VVU3"/>
<name>A0A0P6VVU3_9HYPH</name>
<sequence>MSIQIDPKWELIAEELVDAGRFPDVQAVFDAAFLTLHRTTIGETDLRTLVREAEAAGGFVSAADLLAESKTWLEDLDVE</sequence>
<dbReference type="EMBL" id="LJYW01000001">
    <property type="protein sequence ID" value="KPL55380.1"/>
    <property type="molecule type" value="Genomic_DNA"/>
</dbReference>
<gene>
    <name evidence="1" type="ORF">ABB55_26680</name>
</gene>
<dbReference type="Proteomes" id="UP000048984">
    <property type="component" value="Unassembled WGS sequence"/>
</dbReference>
<dbReference type="RefSeq" id="WP_054361546.1">
    <property type="nucleotide sequence ID" value="NZ_LJYW01000001.1"/>
</dbReference>
<reference evidence="1 2" key="1">
    <citation type="submission" date="2015-09" db="EMBL/GenBank/DDBJ databases">
        <authorList>
            <person name="Jackson K.R."/>
            <person name="Lunt B.L."/>
            <person name="Fisher J.N.B."/>
            <person name="Gardner A.V."/>
            <person name="Bailey M.E."/>
            <person name="Deus L.M."/>
            <person name="Earl A.S."/>
            <person name="Gibby P.D."/>
            <person name="Hartmann K.A."/>
            <person name="Liu J.E."/>
            <person name="Manci A.M."/>
            <person name="Nielsen D.A."/>
            <person name="Solomon M.B."/>
            <person name="Breakwell D.P."/>
            <person name="Burnett S.H."/>
            <person name="Grose J.H."/>
        </authorList>
    </citation>
    <scope>NUCLEOTIDE SEQUENCE [LARGE SCALE GENOMIC DNA]</scope>
    <source>
        <strain evidence="1 2">16</strain>
    </source>
</reference>
<organism evidence="1 2">
    <name type="scientific">Prosthecodimorpha hirschii</name>
    <dbReference type="NCBI Taxonomy" id="665126"/>
    <lineage>
        <taxon>Bacteria</taxon>
        <taxon>Pseudomonadati</taxon>
        <taxon>Pseudomonadota</taxon>
        <taxon>Alphaproteobacteria</taxon>
        <taxon>Hyphomicrobiales</taxon>
        <taxon>Ancalomicrobiaceae</taxon>
        <taxon>Prosthecodimorpha</taxon>
    </lineage>
</organism>
<accession>A0A0P6VVU3</accession>
<proteinExistence type="predicted"/>
<keyword evidence="2" id="KW-1185">Reference proteome</keyword>
<evidence type="ECO:0008006" key="3">
    <source>
        <dbReference type="Google" id="ProtNLM"/>
    </source>
</evidence>
<comment type="caution">
    <text evidence="1">The sequence shown here is derived from an EMBL/GenBank/DDBJ whole genome shotgun (WGS) entry which is preliminary data.</text>
</comment>
<dbReference type="STRING" id="665126.ABB55_26680"/>
<evidence type="ECO:0000313" key="1">
    <source>
        <dbReference type="EMBL" id="KPL55380.1"/>
    </source>
</evidence>
<protein>
    <recommendedName>
        <fullName evidence="3">CopG family transcriptional regulator</fullName>
    </recommendedName>
</protein>
<evidence type="ECO:0000313" key="2">
    <source>
        <dbReference type="Proteomes" id="UP000048984"/>
    </source>
</evidence>